<comment type="caution">
    <text evidence="1">The sequence shown here is derived from an EMBL/GenBank/DDBJ whole genome shotgun (WGS) entry which is preliminary data.</text>
</comment>
<evidence type="ECO:0000313" key="2">
    <source>
        <dbReference type="Proteomes" id="UP000018948"/>
    </source>
</evidence>
<dbReference type="EMBL" id="ANIY01004970">
    <property type="protein sequence ID" value="ETP28231.1"/>
    <property type="molecule type" value="Genomic_DNA"/>
</dbReference>
<name>W2XZW9_PHYNI</name>
<organism evidence="1 2">
    <name type="scientific">Phytophthora nicotianae P10297</name>
    <dbReference type="NCBI Taxonomy" id="1317064"/>
    <lineage>
        <taxon>Eukaryota</taxon>
        <taxon>Sar</taxon>
        <taxon>Stramenopiles</taxon>
        <taxon>Oomycota</taxon>
        <taxon>Peronosporomycetes</taxon>
        <taxon>Peronosporales</taxon>
        <taxon>Peronosporaceae</taxon>
        <taxon>Phytophthora</taxon>
    </lineage>
</organism>
<sequence>MDAWCPTFFQALGTASRFVFFPPKHNRTGTFKWGNKKNSFNRMVDCTFAEVLIQYPGDVVYLNNLVQHSVLQGYQPETADIDKWGGVGGAFLEKL</sequence>
<dbReference type="OrthoDB" id="127479at2759"/>
<gene>
    <name evidence="1" type="ORF">F442_22479</name>
</gene>
<dbReference type="AlphaFoldDB" id="W2XZW9"/>
<reference evidence="1 2" key="1">
    <citation type="submission" date="2013-11" db="EMBL/GenBank/DDBJ databases">
        <title>The Genome Sequence of Phytophthora parasitica P10297.</title>
        <authorList>
            <consortium name="The Broad Institute Genomics Platform"/>
            <person name="Russ C."/>
            <person name="Tyler B."/>
            <person name="Panabieres F."/>
            <person name="Shan W."/>
            <person name="Tripathy S."/>
            <person name="Grunwald N."/>
            <person name="Machado M."/>
            <person name="Johnson C.S."/>
            <person name="Walker B."/>
            <person name="Young S.K."/>
            <person name="Zeng Q."/>
            <person name="Gargeya S."/>
            <person name="Fitzgerald M."/>
            <person name="Haas B."/>
            <person name="Abouelleil A."/>
            <person name="Allen A.W."/>
            <person name="Alvarado L."/>
            <person name="Arachchi H.M."/>
            <person name="Berlin A.M."/>
            <person name="Chapman S.B."/>
            <person name="Gainer-Dewar J."/>
            <person name="Goldberg J."/>
            <person name="Griggs A."/>
            <person name="Gujja S."/>
            <person name="Hansen M."/>
            <person name="Howarth C."/>
            <person name="Imamovic A."/>
            <person name="Ireland A."/>
            <person name="Larimer J."/>
            <person name="McCowan C."/>
            <person name="Murphy C."/>
            <person name="Pearson M."/>
            <person name="Poon T.W."/>
            <person name="Priest M."/>
            <person name="Roberts A."/>
            <person name="Saif S."/>
            <person name="Shea T."/>
            <person name="Sisk P."/>
            <person name="Sykes S."/>
            <person name="Wortman J."/>
            <person name="Nusbaum C."/>
            <person name="Birren B."/>
        </authorList>
    </citation>
    <scope>NUCLEOTIDE SEQUENCE [LARGE SCALE GENOMIC DNA]</scope>
    <source>
        <strain evidence="1 2">P10297</strain>
    </source>
</reference>
<accession>W2XZW9</accession>
<evidence type="ECO:0000313" key="1">
    <source>
        <dbReference type="EMBL" id="ETP28231.1"/>
    </source>
</evidence>
<proteinExistence type="predicted"/>
<dbReference type="Proteomes" id="UP000018948">
    <property type="component" value="Unassembled WGS sequence"/>
</dbReference>
<protein>
    <submittedName>
        <fullName evidence="1">Uncharacterized protein</fullName>
    </submittedName>
</protein>